<geneLocation type="chloroplast" evidence="4"/>
<dbReference type="CDD" id="cd00757">
    <property type="entry name" value="ThiF_MoeB_HesA_family"/>
    <property type="match status" value="1"/>
</dbReference>
<dbReference type="CDD" id="cd00158">
    <property type="entry name" value="RHOD"/>
    <property type="match status" value="1"/>
</dbReference>
<evidence type="ECO:0000259" key="3">
    <source>
        <dbReference type="PROSITE" id="PS50206"/>
    </source>
</evidence>
<dbReference type="PROSITE" id="PS50206">
    <property type="entry name" value="RHODANESE_3"/>
    <property type="match status" value="1"/>
</dbReference>
<dbReference type="Pfam" id="PF00899">
    <property type="entry name" value="ThiF"/>
    <property type="match status" value="1"/>
</dbReference>
<name>A0A8E6KZZ9_9FLOR</name>
<evidence type="ECO:0000313" key="4">
    <source>
        <dbReference type="EMBL" id="QVQ56827.1"/>
    </source>
</evidence>
<dbReference type="InterPro" id="IPR000594">
    <property type="entry name" value="ThiF_NAD_FAD-bd"/>
</dbReference>
<accession>A0A8E6KZZ9</accession>
<dbReference type="InterPro" id="IPR045886">
    <property type="entry name" value="ThiF/MoeB/HesA"/>
</dbReference>
<keyword evidence="4" id="KW-0934">Plastid</keyword>
<proteinExistence type="inferred from homology"/>
<keyword evidence="2" id="KW-0812">Transmembrane</keyword>
<protein>
    <submittedName>
        <fullName evidence="4">Molybdopterin biosynthesis protein</fullName>
    </submittedName>
</protein>
<evidence type="ECO:0000256" key="2">
    <source>
        <dbReference type="SAM" id="Phobius"/>
    </source>
</evidence>
<evidence type="ECO:0000256" key="1">
    <source>
        <dbReference type="ARBA" id="ARBA00009919"/>
    </source>
</evidence>
<feature type="transmembrane region" description="Helical" evidence="2">
    <location>
        <begin position="35"/>
        <end position="61"/>
    </location>
</feature>
<dbReference type="GO" id="GO:0016779">
    <property type="term" value="F:nucleotidyltransferase activity"/>
    <property type="evidence" value="ECO:0007669"/>
    <property type="project" value="TreeGrafter"/>
</dbReference>
<keyword evidence="2" id="KW-1133">Transmembrane helix</keyword>
<comment type="similarity">
    <text evidence="1">Belongs to the HesA/MoeB/ThiF family.</text>
</comment>
<sequence>MTEKLSKEEIELYKKQIQLENIGLEGQKKIKKAKILVIGAGGLGCPILIYLVSSGIGYIGLIDQDKIEKSNLNRQILYTIKDINREKLKAAKKNLHLLNKECKIIIHNYKINEYNKLEIISYYDMVVDATDNFIARHIINDTCYKLNKIYIYGAANKFEGQNGVFNYQDGIKYEDIYRLNAQRLENSCNLQGIIGITTGYIGIGQAIETIKIILGLNKTSKDHINIYNIIKMITTKTEIKRKRNKKNHIELKLDKKKKSNYQIHYKKIIDTNKNLIIDLKNQQEFTKKHIKKAINIPIHKLKLKQTIHLLKKYQTEYGILIYCSNKNKTYLASQLLKKDKIRHKILKSKNKDLIK</sequence>
<dbReference type="GO" id="GO:0005737">
    <property type="term" value="C:cytoplasm"/>
    <property type="evidence" value="ECO:0007669"/>
    <property type="project" value="TreeGrafter"/>
</dbReference>
<reference evidence="4" key="1">
    <citation type="submission" date="2021-03" db="EMBL/GenBank/DDBJ databases">
        <title>Transfer of the hemiparasitic marine red alga Erythrocystis saccata (Rhodomelaceae, Rhodophyta) to the tribe Streblocladieae inferred from organellar genome analysis.</title>
        <authorList>
            <person name="Hughey J.R."/>
        </authorList>
    </citation>
    <scope>NUCLEOTIDE SEQUENCE</scope>
</reference>
<dbReference type="GO" id="GO:0004792">
    <property type="term" value="F:thiosulfate-cyanide sulfurtransferase activity"/>
    <property type="evidence" value="ECO:0007669"/>
    <property type="project" value="TreeGrafter"/>
</dbReference>
<feature type="domain" description="Rhodanese" evidence="3">
    <location>
        <begin position="270"/>
        <end position="340"/>
    </location>
</feature>
<dbReference type="FunFam" id="3.40.50.720:FF:000080">
    <property type="entry name" value="Thiazole biosynthesis adenylyltransferase ThiF"/>
    <property type="match status" value="1"/>
</dbReference>
<organism evidence="4">
    <name type="scientific">Erythrocystis saccata</name>
    <dbReference type="NCBI Taxonomy" id="2822695"/>
    <lineage>
        <taxon>Eukaryota</taxon>
        <taxon>Rhodophyta</taxon>
        <taxon>Florideophyceae</taxon>
        <taxon>Rhodymeniophycidae</taxon>
        <taxon>Ceramiales</taxon>
        <taxon>Rhodomelaceae</taxon>
        <taxon>Erythrocystis</taxon>
    </lineage>
</organism>
<dbReference type="InterPro" id="IPR001763">
    <property type="entry name" value="Rhodanese-like_dom"/>
</dbReference>
<dbReference type="AlphaFoldDB" id="A0A8E6KZZ9"/>
<gene>
    <name evidence="4" type="primary">moeB</name>
</gene>
<keyword evidence="2" id="KW-0472">Membrane</keyword>
<dbReference type="PANTHER" id="PTHR10953">
    <property type="entry name" value="UBIQUITIN-ACTIVATING ENZYME E1"/>
    <property type="match status" value="1"/>
</dbReference>
<keyword evidence="4" id="KW-0150">Chloroplast</keyword>
<dbReference type="Pfam" id="PF00581">
    <property type="entry name" value="Rhodanese"/>
    <property type="match status" value="1"/>
</dbReference>
<dbReference type="EMBL" id="MW810349">
    <property type="protein sequence ID" value="QVQ56827.1"/>
    <property type="molecule type" value="Genomic_DNA"/>
</dbReference>
<dbReference type="PANTHER" id="PTHR10953:SF102">
    <property type="entry name" value="ADENYLYLTRANSFERASE AND SULFURTRANSFERASE MOCS3"/>
    <property type="match status" value="1"/>
</dbReference>